<dbReference type="OrthoDB" id="7560678at2"/>
<evidence type="ECO:0000259" key="1">
    <source>
        <dbReference type="Pfam" id="PF00534"/>
    </source>
</evidence>
<keyword evidence="3" id="KW-0808">Transferase</keyword>
<evidence type="ECO:0000259" key="2">
    <source>
        <dbReference type="Pfam" id="PF13439"/>
    </source>
</evidence>
<feature type="domain" description="Glycosyl transferase family 1" evidence="1">
    <location>
        <begin position="180"/>
        <end position="349"/>
    </location>
</feature>
<evidence type="ECO:0000313" key="4">
    <source>
        <dbReference type="Proteomes" id="UP000199440"/>
    </source>
</evidence>
<accession>A0A1G9JSM2</accession>
<gene>
    <name evidence="3" type="ORF">SAMN04488514_101671</name>
</gene>
<dbReference type="RefSeq" id="WP_089885242.1">
    <property type="nucleotide sequence ID" value="NZ_FNGV01000001.1"/>
</dbReference>
<dbReference type="AlphaFoldDB" id="A0A1G9JSM2"/>
<dbReference type="CDD" id="cd03801">
    <property type="entry name" value="GT4_PimA-like"/>
    <property type="match status" value="1"/>
</dbReference>
<dbReference type="PANTHER" id="PTHR12526:SF630">
    <property type="entry name" value="GLYCOSYLTRANSFERASE"/>
    <property type="match status" value="1"/>
</dbReference>
<dbReference type="InterPro" id="IPR001296">
    <property type="entry name" value="Glyco_trans_1"/>
</dbReference>
<reference evidence="3 4" key="1">
    <citation type="submission" date="2016-10" db="EMBL/GenBank/DDBJ databases">
        <authorList>
            <person name="de Groot N.N."/>
        </authorList>
    </citation>
    <scope>NUCLEOTIDE SEQUENCE [LARGE SCALE GENOMIC DNA]</scope>
    <source>
        <strain evidence="3 4">DSM 19886</strain>
    </source>
</reference>
<evidence type="ECO:0000313" key="3">
    <source>
        <dbReference type="EMBL" id="SDL39853.1"/>
    </source>
</evidence>
<dbReference type="STRING" id="192904.SAMN04488514_101671"/>
<dbReference type="Gene3D" id="3.40.50.2000">
    <property type="entry name" value="Glycogen Phosphorylase B"/>
    <property type="match status" value="2"/>
</dbReference>
<name>A0A1G9JSM2_9FLAO</name>
<sequence length="373" mass="42744">MKIAFLLSRIEQTGVTTHTLDLAQGLVKEGHTVCLITGGKIENATSRVDDFYNEFKALGVDIKEFETPKGNIFKRTIQSFTSVFDIMGKIKQFEPNVIHCQSPYMTFIPWLMRKKFTTTLHILYLKRNFKFKKPDHLIAISNESYEFSKKVFRMEDKNLSLIHHGVSDRFSHPISPKQKSDLKNRLKIPEDKLIIGFVGSISLRKGSDILVQALKNLSTTTQEKIHFIFLGGVGGSEDYIWLKDMVENAGIEKFMTLVPFEDPKPFYDIFDIFVLPSRMESFPLVTLEAMMSECCPVRSNTEGAYEQIEDGVNGLLFETENTQQFTAILEKLVSDSDLRRQLAQSARKRALNEFTIPVMTKKTLEVYSKIHMN</sequence>
<protein>
    <submittedName>
        <fullName evidence="3">Glycosyltransferase involved in cell wall bisynthesis</fullName>
    </submittedName>
</protein>
<dbReference type="PANTHER" id="PTHR12526">
    <property type="entry name" value="GLYCOSYLTRANSFERASE"/>
    <property type="match status" value="1"/>
</dbReference>
<keyword evidence="4" id="KW-1185">Reference proteome</keyword>
<organism evidence="3 4">
    <name type="scientific">Kriegella aquimaris</name>
    <dbReference type="NCBI Taxonomy" id="192904"/>
    <lineage>
        <taxon>Bacteria</taxon>
        <taxon>Pseudomonadati</taxon>
        <taxon>Bacteroidota</taxon>
        <taxon>Flavobacteriia</taxon>
        <taxon>Flavobacteriales</taxon>
        <taxon>Flavobacteriaceae</taxon>
        <taxon>Kriegella</taxon>
    </lineage>
</organism>
<dbReference type="InterPro" id="IPR028098">
    <property type="entry name" value="Glyco_trans_4-like_N"/>
</dbReference>
<dbReference type="Pfam" id="PF00534">
    <property type="entry name" value="Glycos_transf_1"/>
    <property type="match status" value="1"/>
</dbReference>
<dbReference type="GO" id="GO:0016757">
    <property type="term" value="F:glycosyltransferase activity"/>
    <property type="evidence" value="ECO:0007669"/>
    <property type="project" value="InterPro"/>
</dbReference>
<feature type="domain" description="Glycosyltransferase subfamily 4-like N-terminal" evidence="2">
    <location>
        <begin position="14"/>
        <end position="167"/>
    </location>
</feature>
<dbReference type="EMBL" id="FNGV01000001">
    <property type="protein sequence ID" value="SDL39853.1"/>
    <property type="molecule type" value="Genomic_DNA"/>
</dbReference>
<dbReference type="Proteomes" id="UP000199440">
    <property type="component" value="Unassembled WGS sequence"/>
</dbReference>
<proteinExistence type="predicted"/>
<dbReference type="Pfam" id="PF13439">
    <property type="entry name" value="Glyco_transf_4"/>
    <property type="match status" value="1"/>
</dbReference>
<dbReference type="SUPFAM" id="SSF53756">
    <property type="entry name" value="UDP-Glycosyltransferase/glycogen phosphorylase"/>
    <property type="match status" value="1"/>
</dbReference>